<reference evidence="1" key="1">
    <citation type="submission" date="2023-04" db="EMBL/GenBank/DDBJ databases">
        <authorList>
            <person name="Vijverberg K."/>
            <person name="Xiong W."/>
            <person name="Schranz E."/>
        </authorList>
    </citation>
    <scope>NUCLEOTIDE SEQUENCE</scope>
</reference>
<dbReference type="EMBL" id="OX465079">
    <property type="protein sequence ID" value="CAI9277975.1"/>
    <property type="molecule type" value="Genomic_DNA"/>
</dbReference>
<accession>A0AA36E0S9</accession>
<evidence type="ECO:0000313" key="1">
    <source>
        <dbReference type="EMBL" id="CAI9277975.1"/>
    </source>
</evidence>
<name>A0AA36E0S9_LACSI</name>
<dbReference type="Proteomes" id="UP001177003">
    <property type="component" value="Chromosome 3"/>
</dbReference>
<proteinExistence type="predicted"/>
<protein>
    <submittedName>
        <fullName evidence="1">Uncharacterized protein</fullName>
    </submittedName>
</protein>
<gene>
    <name evidence="1" type="ORF">LSALG_LOCUS17878</name>
</gene>
<dbReference type="AlphaFoldDB" id="A0AA36E0S9"/>
<evidence type="ECO:0000313" key="2">
    <source>
        <dbReference type="Proteomes" id="UP001177003"/>
    </source>
</evidence>
<organism evidence="1 2">
    <name type="scientific">Lactuca saligna</name>
    <name type="common">Willowleaf lettuce</name>
    <dbReference type="NCBI Taxonomy" id="75948"/>
    <lineage>
        <taxon>Eukaryota</taxon>
        <taxon>Viridiplantae</taxon>
        <taxon>Streptophyta</taxon>
        <taxon>Embryophyta</taxon>
        <taxon>Tracheophyta</taxon>
        <taxon>Spermatophyta</taxon>
        <taxon>Magnoliopsida</taxon>
        <taxon>eudicotyledons</taxon>
        <taxon>Gunneridae</taxon>
        <taxon>Pentapetalae</taxon>
        <taxon>asterids</taxon>
        <taxon>campanulids</taxon>
        <taxon>Asterales</taxon>
        <taxon>Asteraceae</taxon>
        <taxon>Cichorioideae</taxon>
        <taxon>Cichorieae</taxon>
        <taxon>Lactucinae</taxon>
        <taxon>Lactuca</taxon>
    </lineage>
</organism>
<sequence length="107" mass="12156">MNPSPVFYKGKDENVIFFICSNRVVKKDSSKDCKLFDWVDPPLPNQWYKDLLLQFHNGWNGDVVEQMEKAVVEVVPAQVQGVGGVVAVCDNPKFSFGQILEVKHFLL</sequence>
<keyword evidence="2" id="KW-1185">Reference proteome</keyword>